<sequence length="72" mass="8509">MDTENKVQVAMAKRSEVKAFEEFVRESRNAVWYSNYVAYVQKLEKEDPSLTEASDLTKEQLKRKLQGYIAYR</sequence>
<evidence type="ECO:0000313" key="1">
    <source>
        <dbReference type="EMBL" id="MBP1933620.1"/>
    </source>
</evidence>
<organism evidence="1 2">
    <name type="scientific">Ammoniphilus resinae</name>
    <dbReference type="NCBI Taxonomy" id="861532"/>
    <lineage>
        <taxon>Bacteria</taxon>
        <taxon>Bacillati</taxon>
        <taxon>Bacillota</taxon>
        <taxon>Bacilli</taxon>
        <taxon>Bacillales</taxon>
        <taxon>Paenibacillaceae</taxon>
        <taxon>Aneurinibacillus group</taxon>
        <taxon>Ammoniphilus</taxon>
    </lineage>
</organism>
<dbReference type="EMBL" id="JAGGKT010000012">
    <property type="protein sequence ID" value="MBP1933620.1"/>
    <property type="molecule type" value="Genomic_DNA"/>
</dbReference>
<gene>
    <name evidence="1" type="ORF">J2Z37_003633</name>
</gene>
<keyword evidence="2" id="KW-1185">Reference proteome</keyword>
<reference evidence="1 2" key="1">
    <citation type="submission" date="2021-03" db="EMBL/GenBank/DDBJ databases">
        <title>Genomic Encyclopedia of Type Strains, Phase IV (KMG-IV): sequencing the most valuable type-strain genomes for metagenomic binning, comparative biology and taxonomic classification.</title>
        <authorList>
            <person name="Goeker M."/>
        </authorList>
    </citation>
    <scope>NUCLEOTIDE SEQUENCE [LARGE SCALE GENOMIC DNA]</scope>
    <source>
        <strain evidence="1 2">DSM 24738</strain>
    </source>
</reference>
<protein>
    <submittedName>
        <fullName evidence="1">Uncharacterized protein</fullName>
    </submittedName>
</protein>
<dbReference type="Proteomes" id="UP001519343">
    <property type="component" value="Unassembled WGS sequence"/>
</dbReference>
<proteinExistence type="predicted"/>
<evidence type="ECO:0000313" key="2">
    <source>
        <dbReference type="Proteomes" id="UP001519343"/>
    </source>
</evidence>
<accession>A0ABS4GTL8</accession>
<dbReference type="RefSeq" id="WP_209811636.1">
    <property type="nucleotide sequence ID" value="NZ_JAGGKT010000012.1"/>
</dbReference>
<comment type="caution">
    <text evidence="1">The sequence shown here is derived from an EMBL/GenBank/DDBJ whole genome shotgun (WGS) entry which is preliminary data.</text>
</comment>
<name>A0ABS4GTL8_9BACL</name>